<evidence type="ECO:0008006" key="4">
    <source>
        <dbReference type="Google" id="ProtNLM"/>
    </source>
</evidence>
<dbReference type="AlphaFoldDB" id="A0A3Q7GIY7"/>
<evidence type="ECO:0000313" key="3">
    <source>
        <dbReference type="Proteomes" id="UP000004994"/>
    </source>
</evidence>
<protein>
    <recommendedName>
        <fullName evidence="4">CCHC-type domain-containing protein</fullName>
    </recommendedName>
</protein>
<dbReference type="PaxDb" id="4081-Solyc05g023850.1.1"/>
<organism evidence="2">
    <name type="scientific">Solanum lycopersicum</name>
    <name type="common">Tomato</name>
    <name type="synonym">Lycopersicon esculentum</name>
    <dbReference type="NCBI Taxonomy" id="4081"/>
    <lineage>
        <taxon>Eukaryota</taxon>
        <taxon>Viridiplantae</taxon>
        <taxon>Streptophyta</taxon>
        <taxon>Embryophyta</taxon>
        <taxon>Tracheophyta</taxon>
        <taxon>Spermatophyta</taxon>
        <taxon>Magnoliopsida</taxon>
        <taxon>eudicotyledons</taxon>
        <taxon>Gunneridae</taxon>
        <taxon>Pentapetalae</taxon>
        <taxon>asterids</taxon>
        <taxon>lamiids</taxon>
        <taxon>Solanales</taxon>
        <taxon>Solanaceae</taxon>
        <taxon>Solanoideae</taxon>
        <taxon>Solaneae</taxon>
        <taxon>Solanum</taxon>
        <taxon>Solanum subgen. Lycopersicon</taxon>
    </lineage>
</organism>
<dbReference type="GO" id="GO:0008270">
    <property type="term" value="F:zinc ion binding"/>
    <property type="evidence" value="ECO:0007669"/>
    <property type="project" value="InterPro"/>
</dbReference>
<dbReference type="InParanoid" id="A0A3Q7GIY7"/>
<reference evidence="2" key="1">
    <citation type="journal article" date="2012" name="Nature">
        <title>The tomato genome sequence provides insights into fleshy fruit evolution.</title>
        <authorList>
            <consortium name="Tomato Genome Consortium"/>
        </authorList>
    </citation>
    <scope>NUCLEOTIDE SEQUENCE [LARGE SCALE GENOMIC DNA]</scope>
    <source>
        <strain evidence="2">cv. Heinz 1706</strain>
    </source>
</reference>
<dbReference type="Proteomes" id="UP000004994">
    <property type="component" value="Chromosome 5"/>
</dbReference>
<dbReference type="InterPro" id="IPR036875">
    <property type="entry name" value="Znf_CCHC_sf"/>
</dbReference>
<feature type="compositionally biased region" description="Basic and acidic residues" evidence="1">
    <location>
        <begin position="192"/>
        <end position="205"/>
    </location>
</feature>
<sequence>MWSHLHTLGNQQNLAREFELERLLAESIQGDKNVFCFYFVLFTLWAEQDRVFYGSIPAGGLKDFMTMMKRTRTVQFLMKLRPEFEHLRASILNRERLPALEVVVSEVLREETQMSSQASMKNSLTMDTSLATYKSSSSSVNSNKPFQCYHCKETGQIISHCKKQNYCNYCKKDDHIILECRKKSGPGKGSTPHKDFEEMTRDAGT</sequence>
<dbReference type="OMA" id="QIISHCK"/>
<accession>A0A3Q7GIY7</accession>
<evidence type="ECO:0000313" key="2">
    <source>
        <dbReference type="EnsemblPlants" id="Solyc05g023850.2.1.1"/>
    </source>
</evidence>
<dbReference type="EnsemblPlants" id="Solyc05g023850.2.1">
    <property type="protein sequence ID" value="Solyc05g023850.2.1.1"/>
    <property type="gene ID" value="Solyc05g023850.2"/>
</dbReference>
<dbReference type="Gramene" id="Solyc05g023850.2.1">
    <property type="protein sequence ID" value="Solyc05g023850.2.1.1"/>
    <property type="gene ID" value="Solyc05g023850.2"/>
</dbReference>
<feature type="region of interest" description="Disordered" evidence="1">
    <location>
        <begin position="181"/>
        <end position="205"/>
    </location>
</feature>
<dbReference type="Gene3D" id="4.10.60.10">
    <property type="entry name" value="Zinc finger, CCHC-type"/>
    <property type="match status" value="1"/>
</dbReference>
<reference evidence="2" key="2">
    <citation type="submission" date="2019-01" db="UniProtKB">
        <authorList>
            <consortium name="EnsemblPlants"/>
        </authorList>
    </citation>
    <scope>IDENTIFICATION</scope>
    <source>
        <strain evidence="2">cv. Heinz 1706</strain>
    </source>
</reference>
<dbReference type="PANTHER" id="PTHR34222:SF83">
    <property type="entry name" value="CCHC-TYPE DOMAIN-CONTAINING PROTEIN"/>
    <property type="match status" value="1"/>
</dbReference>
<dbReference type="PANTHER" id="PTHR34222">
    <property type="entry name" value="GAG_PRE-INTEGRS DOMAIN-CONTAINING PROTEIN"/>
    <property type="match status" value="1"/>
</dbReference>
<evidence type="ECO:0000256" key="1">
    <source>
        <dbReference type="SAM" id="MobiDB-lite"/>
    </source>
</evidence>
<name>A0A3Q7GIY7_SOLLC</name>
<proteinExistence type="predicted"/>
<keyword evidence="3" id="KW-1185">Reference proteome</keyword>
<dbReference type="SUPFAM" id="SSF57756">
    <property type="entry name" value="Retrovirus zinc finger-like domains"/>
    <property type="match status" value="1"/>
</dbReference>
<dbReference type="GO" id="GO:0003676">
    <property type="term" value="F:nucleic acid binding"/>
    <property type="evidence" value="ECO:0007669"/>
    <property type="project" value="InterPro"/>
</dbReference>